<dbReference type="Pfam" id="PF02458">
    <property type="entry name" value="Transferase"/>
    <property type="match status" value="2"/>
</dbReference>
<evidence type="ECO:0000313" key="4">
    <source>
        <dbReference type="EMBL" id="EMS52764.1"/>
    </source>
</evidence>
<dbReference type="FunFam" id="3.30.559.10:FF:000008">
    <property type="entry name" value="Tryptamine hydroxycinnamoyl transferase"/>
    <property type="match status" value="1"/>
</dbReference>
<dbReference type="STRING" id="4572.M7ZXA7"/>
<comment type="similarity">
    <text evidence="1">Belongs to the plant acyltransferase family.</text>
</comment>
<dbReference type="InterPro" id="IPR050317">
    <property type="entry name" value="Plant_Fungal_Acyltransferase"/>
</dbReference>
<dbReference type="InterPro" id="IPR023213">
    <property type="entry name" value="CAT-like_dom_sf"/>
</dbReference>
<gene>
    <name evidence="4" type="ORF">TRIUR3_09708</name>
</gene>
<accession>M7ZXA7</accession>
<dbReference type="GO" id="GO:0016747">
    <property type="term" value="F:acyltransferase activity, transferring groups other than amino-acyl groups"/>
    <property type="evidence" value="ECO:0007669"/>
    <property type="project" value="TreeGrafter"/>
</dbReference>
<proteinExistence type="inferred from homology"/>
<dbReference type="eggNOG" id="ENOG502QTU2">
    <property type="taxonomic scope" value="Eukaryota"/>
</dbReference>
<organism evidence="4">
    <name type="scientific">Triticum urartu</name>
    <name type="common">Red wild einkorn</name>
    <name type="synonym">Crithodium urartu</name>
    <dbReference type="NCBI Taxonomy" id="4572"/>
    <lineage>
        <taxon>Eukaryota</taxon>
        <taxon>Viridiplantae</taxon>
        <taxon>Streptophyta</taxon>
        <taxon>Embryophyta</taxon>
        <taxon>Tracheophyta</taxon>
        <taxon>Spermatophyta</taxon>
        <taxon>Magnoliopsida</taxon>
        <taxon>Liliopsida</taxon>
        <taxon>Poales</taxon>
        <taxon>Poaceae</taxon>
        <taxon>BOP clade</taxon>
        <taxon>Pooideae</taxon>
        <taxon>Triticodae</taxon>
        <taxon>Triticeae</taxon>
        <taxon>Triticinae</taxon>
        <taxon>Triticum</taxon>
    </lineage>
</organism>
<protein>
    <submittedName>
        <fullName evidence="4">Agmatine coumaroyltransferase-2</fullName>
    </submittedName>
</protein>
<dbReference type="AlphaFoldDB" id="M7ZXA7"/>
<dbReference type="OMA" id="CCYSIDL"/>
<evidence type="ECO:0000256" key="2">
    <source>
        <dbReference type="ARBA" id="ARBA00022679"/>
    </source>
</evidence>
<dbReference type="PANTHER" id="PTHR31642">
    <property type="entry name" value="TRICHOTHECENE 3-O-ACETYLTRANSFERASE"/>
    <property type="match status" value="1"/>
</dbReference>
<name>M7ZXA7_TRIUA</name>
<evidence type="ECO:0000256" key="3">
    <source>
        <dbReference type="ARBA" id="ARBA00023315"/>
    </source>
</evidence>
<dbReference type="Gene3D" id="3.30.559.10">
    <property type="entry name" value="Chloramphenicol acetyltransferase-like domain"/>
    <property type="match status" value="4"/>
</dbReference>
<dbReference type="EMBL" id="KD202569">
    <property type="protein sequence ID" value="EMS52764.1"/>
    <property type="molecule type" value="Genomic_DNA"/>
</dbReference>
<dbReference type="PANTHER" id="PTHR31642:SF240">
    <property type="entry name" value="AGMATINE COUMAROYLTRANSFERASE-2"/>
    <property type="match status" value="1"/>
</dbReference>
<evidence type="ECO:0000256" key="1">
    <source>
        <dbReference type="ARBA" id="ARBA00009861"/>
    </source>
</evidence>
<reference evidence="4" key="1">
    <citation type="journal article" date="2013" name="Nature">
        <title>Draft genome of the wheat A-genome progenitor Triticum urartu.</title>
        <authorList>
            <person name="Ling H.Q."/>
            <person name="Zhao S."/>
            <person name="Liu D."/>
            <person name="Wang J."/>
            <person name="Sun H."/>
            <person name="Zhang C."/>
            <person name="Fan H."/>
            <person name="Li D."/>
            <person name="Dong L."/>
            <person name="Tao Y."/>
            <person name="Gao C."/>
            <person name="Wu H."/>
            <person name="Li Y."/>
            <person name="Cui Y."/>
            <person name="Guo X."/>
            <person name="Zheng S."/>
            <person name="Wang B."/>
            <person name="Yu K."/>
            <person name="Liang Q."/>
            <person name="Yang W."/>
            <person name="Lou X."/>
            <person name="Chen J."/>
            <person name="Feng M."/>
            <person name="Jian J."/>
            <person name="Zhang X."/>
            <person name="Luo G."/>
            <person name="Jiang Y."/>
            <person name="Liu J."/>
            <person name="Wang Z."/>
            <person name="Sha Y."/>
            <person name="Zhang B."/>
            <person name="Wu H."/>
            <person name="Tang D."/>
            <person name="Shen Q."/>
            <person name="Xue P."/>
            <person name="Zou S."/>
            <person name="Wang X."/>
            <person name="Liu X."/>
            <person name="Wang F."/>
            <person name="Yang Y."/>
            <person name="An X."/>
            <person name="Dong Z."/>
            <person name="Zhang K."/>
            <person name="Zhang X."/>
            <person name="Luo M.C."/>
            <person name="Dvorak J."/>
            <person name="Tong Y."/>
            <person name="Wang J."/>
            <person name="Yang H."/>
            <person name="Li Z."/>
            <person name="Wang D."/>
            <person name="Zhang A."/>
            <person name="Wang J."/>
        </authorList>
    </citation>
    <scope>NUCLEOTIDE SEQUENCE</scope>
</reference>
<sequence>MKVTVLSSRPVKPDYGACGVPPGSAADVVPLTVLDKANFDAYISVIYAFRPPAPPNAVLEAGLAKALVDYREWAGRLGVDAEVLSLHPSGDDGPEELMLIQVTRFACGSIVVGFTAQHLVSDGRATSNFFLAWSQATRGVAVDPVPVTRFACGSIVVGFTAQHLVSDGRATSNFFLAWSQATRGVAVDPVPVHDRASFFKPRDPPQVEYEHRGVEFKPYEEVDENDDEGHAGDGDVVVVNKVHLSLEFISKLKSRASVGAHRPYSTLRCLVAHLWRCVTKARGLDGSVSTSVAIAVDGRARMSPQVPDGYTGNVVLWARPTATAQELVTRPLQHAVELINREVARINGDYFESFIDFASSEAVQKERLVPTADAAEMALSPNIEVDSWLRIPFYDLDFGGGQPFFFMPSYLPVEGLLILLPSFAGDGSVDAYVPLFSRDMDAFKNCCYNLE</sequence>
<keyword evidence="3" id="KW-0012">Acyltransferase</keyword>
<keyword evidence="2 4" id="KW-0808">Transferase</keyword>